<gene>
    <name evidence="1" type="ORF">B0180_08470</name>
</gene>
<sequence>MKIDIYALLNDLSRLPPDAIPLETYKGDKWRVINAELNGRLYNQTPCLLMHDAKGRLANAFIYDRAYHHTLSAWDNHAVIIGDLHSATSYHVIAGVDDGEIIYRHILMQGENPCIIALPDKFADKLPLLAIAFGHYQPMKVYCTADKKDDLIDQLANKVNANIYASISRPSQTPNALLDADFFSVASVSLIQWRTPIPLEPAKSYDNPYPVEAFGEPLSDVVKMLAYYTQTPLSWAGMAVLGVLSTIGQSRVNAPLGNTYKPSSLFLLTEGESGGGKSKLQDLAYHAVDQHIKNAQKAYRHELNQWQAELASIKPKDRATWLMENPEPNDPDFILDDATIEPALDRFVMGELNNLVWRTDEAAKFFGGHTMKSDTAGSAMGNITSLYSGGAVRRKRSIHSKNAIKGVAYDCRLTFCLSGQRVILEPVLKDRLMAEQGLLARFLFTAEPSLVGFRDWSSKDRLSQDEYADSVLKGYWARCSYLMQDLLPTGHNPFTDGELPTDDKGRFNMPFADGAKQHLANFQQSIECKILGELKTAKEVANRMAENASRIATLLAFYDGATKLSSQYLDGAFKLVWHSVREFINYGKDDEKSDAQTVLEWFADKYIPKHQMSYILYADMQSAITPKKLRKKEILENATDSLESHYYIVVQGQPKTVFFNPILLP</sequence>
<dbReference type="EMBL" id="MUXT01000009">
    <property type="protein sequence ID" value="OOR82901.1"/>
    <property type="molecule type" value="Genomic_DNA"/>
</dbReference>
<evidence type="ECO:0000313" key="2">
    <source>
        <dbReference type="Proteomes" id="UP000190322"/>
    </source>
</evidence>
<comment type="caution">
    <text evidence="1">The sequence shown here is derived from an EMBL/GenBank/DDBJ whole genome shotgun (WGS) entry which is preliminary data.</text>
</comment>
<evidence type="ECO:0000313" key="1">
    <source>
        <dbReference type="EMBL" id="OOR82901.1"/>
    </source>
</evidence>
<protein>
    <recommendedName>
        <fullName evidence="3">DUF3987 domain-containing protein</fullName>
    </recommendedName>
</protein>
<dbReference type="AlphaFoldDB" id="A0A1S9ZIM2"/>
<reference evidence="1 2" key="1">
    <citation type="submission" date="2017-02" db="EMBL/GenBank/DDBJ databases">
        <title>Draft genome sequence of Moraxella canis CCUG 8415A type strain.</title>
        <authorList>
            <person name="Engstrom-Jakobsson H."/>
            <person name="Salva-Serra F."/>
            <person name="Thorell K."/>
            <person name="Gonzales-Siles L."/>
            <person name="Karlsson R."/>
            <person name="Boulund F."/>
            <person name="Engstrand L."/>
            <person name="Moore E."/>
        </authorList>
    </citation>
    <scope>NUCLEOTIDE SEQUENCE [LARGE SCALE GENOMIC DNA]</scope>
    <source>
        <strain evidence="1 2">CCUG 8415A</strain>
    </source>
</reference>
<organism evidence="1 2">
    <name type="scientific">Moraxella canis</name>
    <dbReference type="NCBI Taxonomy" id="90239"/>
    <lineage>
        <taxon>Bacteria</taxon>
        <taxon>Pseudomonadati</taxon>
        <taxon>Pseudomonadota</taxon>
        <taxon>Gammaproteobacteria</taxon>
        <taxon>Moraxellales</taxon>
        <taxon>Moraxellaceae</taxon>
        <taxon>Moraxella</taxon>
    </lineage>
</organism>
<dbReference type="RefSeq" id="WP_078256537.1">
    <property type="nucleotide sequence ID" value="NZ_MUXT01000009.1"/>
</dbReference>
<proteinExistence type="predicted"/>
<name>A0A1S9ZIM2_9GAMM</name>
<dbReference type="Pfam" id="PF13148">
    <property type="entry name" value="DUF3987"/>
    <property type="match status" value="1"/>
</dbReference>
<evidence type="ECO:0008006" key="3">
    <source>
        <dbReference type="Google" id="ProtNLM"/>
    </source>
</evidence>
<dbReference type="Proteomes" id="UP000190322">
    <property type="component" value="Unassembled WGS sequence"/>
</dbReference>
<accession>A0A1S9ZIM2</accession>
<dbReference type="InterPro" id="IPR025048">
    <property type="entry name" value="DUF3987"/>
</dbReference>